<proteinExistence type="predicted"/>
<evidence type="ECO:0000313" key="2">
    <source>
        <dbReference type="EMBL" id="GII55400.1"/>
    </source>
</evidence>
<evidence type="ECO:0000256" key="1">
    <source>
        <dbReference type="SAM" id="Phobius"/>
    </source>
</evidence>
<dbReference type="Proteomes" id="UP000605992">
    <property type="component" value="Unassembled WGS sequence"/>
</dbReference>
<sequence length="90" mass="9649">MRGGVGTLVYFAVVFTGLLSVGLALLITPGRTTEKLHDAFVIVPRIGGRFSVLKRVTAMTVGGALVFYSLFLAYSTFHAGEFLVDPVERG</sequence>
<dbReference type="EMBL" id="BOOR01000025">
    <property type="protein sequence ID" value="GII55400.1"/>
    <property type="molecule type" value="Genomic_DNA"/>
</dbReference>
<name>A0A8J3XWX7_9ACTN</name>
<evidence type="ECO:0000313" key="3">
    <source>
        <dbReference type="Proteomes" id="UP000605992"/>
    </source>
</evidence>
<gene>
    <name evidence="2" type="ORF">Pth03_37890</name>
</gene>
<keyword evidence="1" id="KW-0812">Transmembrane</keyword>
<keyword evidence="1" id="KW-1133">Transmembrane helix</keyword>
<dbReference type="RefSeq" id="WP_203945584.1">
    <property type="nucleotide sequence ID" value="NZ_BOOR01000025.1"/>
</dbReference>
<accession>A0A8J3XWX7</accession>
<organism evidence="2 3">
    <name type="scientific">Planotetraspora thailandica</name>
    <dbReference type="NCBI Taxonomy" id="487172"/>
    <lineage>
        <taxon>Bacteria</taxon>
        <taxon>Bacillati</taxon>
        <taxon>Actinomycetota</taxon>
        <taxon>Actinomycetes</taxon>
        <taxon>Streptosporangiales</taxon>
        <taxon>Streptosporangiaceae</taxon>
        <taxon>Planotetraspora</taxon>
    </lineage>
</organism>
<protein>
    <submittedName>
        <fullName evidence="2">Uncharacterized protein</fullName>
    </submittedName>
</protein>
<feature type="transmembrane region" description="Helical" evidence="1">
    <location>
        <begin position="56"/>
        <end position="77"/>
    </location>
</feature>
<keyword evidence="3" id="KW-1185">Reference proteome</keyword>
<comment type="caution">
    <text evidence="2">The sequence shown here is derived from an EMBL/GenBank/DDBJ whole genome shotgun (WGS) entry which is preliminary data.</text>
</comment>
<reference evidence="2" key="1">
    <citation type="submission" date="2021-01" db="EMBL/GenBank/DDBJ databases">
        <title>Whole genome shotgun sequence of Planotetraspora thailandica NBRC 104271.</title>
        <authorList>
            <person name="Komaki H."/>
            <person name="Tamura T."/>
        </authorList>
    </citation>
    <scope>NUCLEOTIDE SEQUENCE</scope>
    <source>
        <strain evidence="2">NBRC 104271</strain>
    </source>
</reference>
<dbReference type="AlphaFoldDB" id="A0A8J3XWX7"/>
<feature type="transmembrane region" description="Helical" evidence="1">
    <location>
        <begin position="6"/>
        <end position="27"/>
    </location>
</feature>
<keyword evidence="1" id="KW-0472">Membrane</keyword>